<accession>A0A927BIT8</accession>
<evidence type="ECO:0000313" key="2">
    <source>
        <dbReference type="EMBL" id="MBD2828448.1"/>
    </source>
</evidence>
<dbReference type="EMBL" id="JACWUS010000001">
    <property type="protein sequence ID" value="MBD2828448.1"/>
    <property type="molecule type" value="Genomic_DNA"/>
</dbReference>
<feature type="region of interest" description="Disordered" evidence="1">
    <location>
        <begin position="1"/>
        <end position="28"/>
    </location>
</feature>
<sequence>MPRSSRAWRHASLARATSSGSSCSSSSAVRDVAPLRSAVISSPTAATRIAAAATQAKNHPAVTSERPKVSDGLTARSR</sequence>
<organism evidence="2">
    <name type="scientific">Streptomyces globisporus</name>
    <dbReference type="NCBI Taxonomy" id="1908"/>
    <lineage>
        <taxon>Bacteria</taxon>
        <taxon>Bacillati</taxon>
        <taxon>Actinomycetota</taxon>
        <taxon>Actinomycetes</taxon>
        <taxon>Kitasatosporales</taxon>
        <taxon>Streptomycetaceae</taxon>
        <taxon>Streptomyces</taxon>
    </lineage>
</organism>
<comment type="caution">
    <text evidence="2">The sequence shown here is derived from an EMBL/GenBank/DDBJ whole genome shotgun (WGS) entry which is preliminary data.</text>
</comment>
<name>A0A927BIT8_STRGL</name>
<protein>
    <submittedName>
        <fullName evidence="2">Uncharacterized protein</fullName>
    </submittedName>
</protein>
<feature type="compositionally biased region" description="Low complexity" evidence="1">
    <location>
        <begin position="11"/>
        <end position="28"/>
    </location>
</feature>
<proteinExistence type="predicted"/>
<feature type="region of interest" description="Disordered" evidence="1">
    <location>
        <begin position="51"/>
        <end position="78"/>
    </location>
</feature>
<gene>
    <name evidence="2" type="ORF">ID875_08955</name>
</gene>
<dbReference type="AlphaFoldDB" id="A0A927BIT8"/>
<evidence type="ECO:0000256" key="1">
    <source>
        <dbReference type="SAM" id="MobiDB-lite"/>
    </source>
</evidence>
<reference evidence="2" key="1">
    <citation type="journal article" date="2020" name="PLoS ONE">
        <title>Isolation and characterization of Streptomyces bacteriophages and Streptomyces strains encoding biosynthetic arsenals: Streptomyces strains and phages for antibiotic discovery.</title>
        <authorList>
            <person name="Montano E.T."/>
            <person name="Nideffer J.F."/>
            <person name="Brumage L."/>
            <person name="Erb M."/>
            <person name="Derman A.I."/>
            <person name="Davis J.P."/>
            <person name="Estrada E."/>
            <person name="Fu S."/>
            <person name="Le D."/>
            <person name="Vuppala A."/>
            <person name="Tran C."/>
            <person name="Luterstein E."/>
            <person name="Lakkaraju S."/>
            <person name="Panchagnula S."/>
            <person name="Ren C."/>
            <person name="Doan J."/>
            <person name="Tran S."/>
            <person name="Soriano J."/>
            <person name="Fujita Y."/>
            <person name="Gutala P."/>
            <person name="Fujii Q."/>
            <person name="Lee M."/>
            <person name="Bui A."/>
            <person name="Villarreal C."/>
            <person name="Shing S.R."/>
            <person name="Kim S."/>
            <person name="Freeman D."/>
            <person name="Racha V."/>
            <person name="Ho A."/>
            <person name="Kumar P."/>
            <person name="Falah K."/>
            <person name="Dawson T."/>
            <person name="Enustun E."/>
            <person name="Prichard A."/>
            <person name="Gomez A."/>
            <person name="Khanna K."/>
            <person name="Trigg S."/>
            <person name="Fernandez L."/>
            <person name="Pogliano K."/>
            <person name="Pogliano J."/>
        </authorList>
    </citation>
    <scope>NUCLEOTIDE SEQUENCE</scope>
    <source>
        <strain evidence="2">QF2</strain>
    </source>
</reference>